<dbReference type="EMBL" id="JAWQEG010005795">
    <property type="protein sequence ID" value="KAK3856755.1"/>
    <property type="molecule type" value="Genomic_DNA"/>
</dbReference>
<proteinExistence type="predicted"/>
<keyword evidence="3" id="KW-1185">Reference proteome</keyword>
<dbReference type="Proteomes" id="UP001286313">
    <property type="component" value="Unassembled WGS sequence"/>
</dbReference>
<dbReference type="AlphaFoldDB" id="A0AAE1EN55"/>
<protein>
    <submittedName>
        <fullName evidence="2">Uncharacterized protein</fullName>
    </submittedName>
</protein>
<organism evidence="2 3">
    <name type="scientific">Petrolisthes cinctipes</name>
    <name type="common">Flat porcelain crab</name>
    <dbReference type="NCBI Taxonomy" id="88211"/>
    <lineage>
        <taxon>Eukaryota</taxon>
        <taxon>Metazoa</taxon>
        <taxon>Ecdysozoa</taxon>
        <taxon>Arthropoda</taxon>
        <taxon>Crustacea</taxon>
        <taxon>Multicrustacea</taxon>
        <taxon>Malacostraca</taxon>
        <taxon>Eumalacostraca</taxon>
        <taxon>Eucarida</taxon>
        <taxon>Decapoda</taxon>
        <taxon>Pleocyemata</taxon>
        <taxon>Anomura</taxon>
        <taxon>Galatheoidea</taxon>
        <taxon>Porcellanidae</taxon>
        <taxon>Petrolisthes</taxon>
    </lineage>
</organism>
<name>A0AAE1EN55_PETCI</name>
<accession>A0AAE1EN55</accession>
<evidence type="ECO:0000256" key="1">
    <source>
        <dbReference type="SAM" id="MobiDB-lite"/>
    </source>
</evidence>
<sequence>MPKQTSRGHKDMRERKGGLWPIPLGPSCGALTTWLGSLSHHNPSPSEPSATRQIGAEHGLKARGCTGDYAEEYIVQIRRNICVV</sequence>
<evidence type="ECO:0000313" key="3">
    <source>
        <dbReference type="Proteomes" id="UP001286313"/>
    </source>
</evidence>
<gene>
    <name evidence="2" type="ORF">Pcinc_036938</name>
</gene>
<reference evidence="2" key="1">
    <citation type="submission" date="2023-10" db="EMBL/GenBank/DDBJ databases">
        <title>Genome assemblies of two species of porcelain crab, Petrolisthes cinctipes and Petrolisthes manimaculis (Anomura: Porcellanidae).</title>
        <authorList>
            <person name="Angst P."/>
        </authorList>
    </citation>
    <scope>NUCLEOTIDE SEQUENCE</scope>
    <source>
        <strain evidence="2">PB745_01</strain>
        <tissue evidence="2">Gill</tissue>
    </source>
</reference>
<comment type="caution">
    <text evidence="2">The sequence shown here is derived from an EMBL/GenBank/DDBJ whole genome shotgun (WGS) entry which is preliminary data.</text>
</comment>
<feature type="compositionally biased region" description="Basic and acidic residues" evidence="1">
    <location>
        <begin position="8"/>
        <end position="17"/>
    </location>
</feature>
<feature type="region of interest" description="Disordered" evidence="1">
    <location>
        <begin position="1"/>
        <end position="21"/>
    </location>
</feature>
<evidence type="ECO:0000313" key="2">
    <source>
        <dbReference type="EMBL" id="KAK3856755.1"/>
    </source>
</evidence>